<organism evidence="19 20">
    <name type="scientific">Polypterus senegalus</name>
    <name type="common">Senegal bichir</name>
    <dbReference type="NCBI Taxonomy" id="55291"/>
    <lineage>
        <taxon>Eukaryota</taxon>
        <taxon>Metazoa</taxon>
        <taxon>Chordata</taxon>
        <taxon>Craniata</taxon>
        <taxon>Vertebrata</taxon>
        <taxon>Euteleostomi</taxon>
        <taxon>Actinopterygii</taxon>
        <taxon>Polypteriformes</taxon>
        <taxon>Polypteridae</taxon>
        <taxon>Polypterus</taxon>
    </lineage>
</organism>
<name>A0A8X7WZ90_POLSE</name>
<comment type="pathway">
    <text evidence="2">Protein modification; protein ubiquitination.</text>
</comment>
<evidence type="ECO:0000256" key="13">
    <source>
        <dbReference type="ARBA" id="ARBA00023136"/>
    </source>
</evidence>
<keyword evidence="10" id="KW-0862">Zinc</keyword>
<evidence type="ECO:0000313" key="19">
    <source>
        <dbReference type="EMBL" id="KAG2458588.1"/>
    </source>
</evidence>
<dbReference type="PROSITE" id="PS00518">
    <property type="entry name" value="ZF_RING_1"/>
    <property type="match status" value="1"/>
</dbReference>
<dbReference type="Gene3D" id="3.30.40.10">
    <property type="entry name" value="Zinc/RING finger domain, C3HC4 (zinc finger)"/>
    <property type="match status" value="1"/>
</dbReference>
<evidence type="ECO:0000256" key="8">
    <source>
        <dbReference type="ARBA" id="ARBA00022771"/>
    </source>
</evidence>
<dbReference type="PROSITE" id="PS50089">
    <property type="entry name" value="ZF_RING_2"/>
    <property type="match status" value="1"/>
</dbReference>
<keyword evidence="11" id="KW-0653">Protein transport</keyword>
<evidence type="ECO:0000256" key="11">
    <source>
        <dbReference type="ARBA" id="ARBA00022927"/>
    </source>
</evidence>
<keyword evidence="14" id="KW-0576">Peroxisome</keyword>
<dbReference type="InterPro" id="IPR025654">
    <property type="entry name" value="PEX2/10"/>
</dbReference>
<dbReference type="GO" id="GO:0016558">
    <property type="term" value="P:protein import into peroxisome matrix"/>
    <property type="evidence" value="ECO:0007669"/>
    <property type="project" value="InterPro"/>
</dbReference>
<evidence type="ECO:0000313" key="20">
    <source>
        <dbReference type="Proteomes" id="UP000886611"/>
    </source>
</evidence>
<comment type="catalytic activity">
    <reaction evidence="16">
        <text>[E2 ubiquitin-conjugating enzyme]-S-ubiquitinyl-L-cysteine + [acceptor protein]-L-cysteine = [E2 ubiquitin-conjugating enzyme]-L-cysteine + [acceptor protein]-S-ubiquitinyl-L-cysteine.</text>
        <dbReference type="EC" id="2.3.2.36"/>
    </reaction>
</comment>
<evidence type="ECO:0000256" key="10">
    <source>
        <dbReference type="ARBA" id="ARBA00022833"/>
    </source>
</evidence>
<dbReference type="Proteomes" id="UP000886611">
    <property type="component" value="Unassembled WGS sequence"/>
</dbReference>
<dbReference type="InterPro" id="IPR013083">
    <property type="entry name" value="Znf_RING/FYVE/PHD"/>
</dbReference>
<comment type="subcellular location">
    <subcellularLocation>
        <location evidence="1">Peroxisome membrane</location>
        <topology evidence="1">Multi-pass membrane protein</topology>
    </subcellularLocation>
</comment>
<dbReference type="PANTHER" id="PTHR48178:SF1">
    <property type="entry name" value="PEROXISOME BIOGENESIS FACTOR 2"/>
    <property type="match status" value="1"/>
</dbReference>
<evidence type="ECO:0000256" key="6">
    <source>
        <dbReference type="ARBA" id="ARBA00022692"/>
    </source>
</evidence>
<evidence type="ECO:0000256" key="15">
    <source>
        <dbReference type="ARBA" id="ARBA00032511"/>
    </source>
</evidence>
<keyword evidence="5" id="KW-0808">Transferase</keyword>
<dbReference type="SUPFAM" id="SSF57850">
    <property type="entry name" value="RING/U-box"/>
    <property type="match status" value="1"/>
</dbReference>
<dbReference type="Pfam" id="PF00097">
    <property type="entry name" value="zf-C3HC4"/>
    <property type="match status" value="1"/>
</dbReference>
<dbReference type="EC" id="2.3.2.36" evidence="17"/>
<dbReference type="SMART" id="SM00184">
    <property type="entry name" value="RING"/>
    <property type="match status" value="1"/>
</dbReference>
<dbReference type="EMBL" id="JAATIS010007298">
    <property type="protein sequence ID" value="KAG2458588.1"/>
    <property type="molecule type" value="Genomic_DNA"/>
</dbReference>
<dbReference type="InterPro" id="IPR045859">
    <property type="entry name" value="RING-HC_PEX2"/>
</dbReference>
<evidence type="ECO:0000256" key="5">
    <source>
        <dbReference type="ARBA" id="ARBA00022679"/>
    </source>
</evidence>
<accession>A0A8X7WZ90</accession>
<feature type="non-terminal residue" evidence="19">
    <location>
        <position position="1"/>
    </location>
</feature>
<dbReference type="PANTHER" id="PTHR48178">
    <property type="entry name" value="PEROXISOME BIOGENESIS FACTOR 2"/>
    <property type="match status" value="1"/>
</dbReference>
<evidence type="ECO:0000256" key="9">
    <source>
        <dbReference type="ARBA" id="ARBA00022786"/>
    </source>
</evidence>
<evidence type="ECO:0000256" key="4">
    <source>
        <dbReference type="ARBA" id="ARBA00022448"/>
    </source>
</evidence>
<dbReference type="CDD" id="cd16526">
    <property type="entry name" value="RING-HC_PEX2"/>
    <property type="match status" value="1"/>
</dbReference>
<evidence type="ECO:0000256" key="7">
    <source>
        <dbReference type="ARBA" id="ARBA00022723"/>
    </source>
</evidence>
<evidence type="ECO:0000256" key="3">
    <source>
        <dbReference type="ARBA" id="ARBA00008704"/>
    </source>
</evidence>
<dbReference type="AlphaFoldDB" id="A0A8X7WZ90"/>
<dbReference type="GO" id="GO:0005778">
    <property type="term" value="C:peroxisomal membrane"/>
    <property type="evidence" value="ECO:0007669"/>
    <property type="project" value="UniProtKB-SubCell"/>
</dbReference>
<evidence type="ECO:0000256" key="17">
    <source>
        <dbReference type="ARBA" id="ARBA00034523"/>
    </source>
</evidence>
<evidence type="ECO:0000256" key="18">
    <source>
        <dbReference type="ARBA" id="ARBA00034543"/>
    </source>
</evidence>
<keyword evidence="9" id="KW-0833">Ubl conjugation pathway</keyword>
<evidence type="ECO:0000256" key="16">
    <source>
        <dbReference type="ARBA" id="ARBA00034438"/>
    </source>
</evidence>
<keyword evidence="13" id="KW-0472">Membrane</keyword>
<protein>
    <recommendedName>
        <fullName evidence="18">Peroxisome biogenesis factor 2</fullName>
        <ecNumber evidence="17">2.3.2.36</ecNumber>
    </recommendedName>
    <alternativeName>
        <fullName evidence="15">Peroxin-2</fullName>
    </alternativeName>
</protein>
<keyword evidence="4" id="KW-0813">Transport</keyword>
<evidence type="ECO:0000256" key="2">
    <source>
        <dbReference type="ARBA" id="ARBA00004906"/>
    </source>
</evidence>
<dbReference type="Pfam" id="PF04757">
    <property type="entry name" value="Pex2_Pex12"/>
    <property type="match status" value="1"/>
</dbReference>
<comment type="caution">
    <text evidence="19">The sequence shown here is derived from an EMBL/GenBank/DDBJ whole genome shotgun (WGS) entry which is preliminary data.</text>
</comment>
<comment type="similarity">
    <text evidence="3">Belongs to the pex2/pex10/pex12 family.</text>
</comment>
<dbReference type="InterPro" id="IPR018957">
    <property type="entry name" value="Znf_C3HC4_RING-type"/>
</dbReference>
<dbReference type="InterPro" id="IPR017907">
    <property type="entry name" value="Znf_RING_CS"/>
</dbReference>
<feature type="non-terminal residue" evidence="19">
    <location>
        <position position="315"/>
    </location>
</feature>
<dbReference type="GO" id="GO:0061630">
    <property type="term" value="F:ubiquitin protein ligase activity"/>
    <property type="evidence" value="ECO:0007669"/>
    <property type="project" value="UniProtKB-EC"/>
</dbReference>
<keyword evidence="20" id="KW-1185">Reference proteome</keyword>
<keyword evidence="6" id="KW-0812">Transmembrane</keyword>
<dbReference type="GO" id="GO:0008270">
    <property type="term" value="F:zinc ion binding"/>
    <property type="evidence" value="ECO:0007669"/>
    <property type="project" value="UniProtKB-KW"/>
</dbReference>
<evidence type="ECO:0000256" key="12">
    <source>
        <dbReference type="ARBA" id="ARBA00022989"/>
    </source>
</evidence>
<sequence length="315" mass="36412">MFADDTGEDVNMKEGHSSSISPVLRISQLDAFELDRALEQLIWTQFSQCFQHFKPGQLTHFEPELKALLQLVLWRFTIYSKSATVGQALLSIRYKNNLSQTQKYQQMSRQQKLWYALCTIGEKWQQERVHDLFANRPSDSAVHKIKLLLNLISGFIKVASLLNFLVFLRKGTFPTLTERFLGIRAVFCKPQGIRQIGFEYMNRELLWHGFAEFLIFLFPLINTRKLKAKFISLFSPFDSIRAKDATLVTHCRECTLCGEWPIMPHTIGCSHVFCYYCIKSYSISDIDLTCPSCGMELQNIEPLSLEIELNEISQS</sequence>
<gene>
    <name evidence="19" type="primary">Pex2</name>
    <name evidence="19" type="ORF">GTO96_0017751</name>
</gene>
<keyword evidence="12" id="KW-1133">Transmembrane helix</keyword>
<dbReference type="InterPro" id="IPR001841">
    <property type="entry name" value="Znf_RING"/>
</dbReference>
<reference evidence="19 20" key="1">
    <citation type="journal article" date="2021" name="Cell">
        <title>Tracing the genetic footprints of vertebrate landing in non-teleost ray-finned fishes.</title>
        <authorList>
            <person name="Bi X."/>
            <person name="Wang K."/>
            <person name="Yang L."/>
            <person name="Pan H."/>
            <person name="Jiang H."/>
            <person name="Wei Q."/>
            <person name="Fang M."/>
            <person name="Yu H."/>
            <person name="Zhu C."/>
            <person name="Cai Y."/>
            <person name="He Y."/>
            <person name="Gan X."/>
            <person name="Zeng H."/>
            <person name="Yu D."/>
            <person name="Zhu Y."/>
            <person name="Jiang H."/>
            <person name="Qiu Q."/>
            <person name="Yang H."/>
            <person name="Zhang Y.E."/>
            <person name="Wang W."/>
            <person name="Zhu M."/>
            <person name="He S."/>
            <person name="Zhang G."/>
        </authorList>
    </citation>
    <scope>NUCLEOTIDE SEQUENCE [LARGE SCALE GENOMIC DNA]</scope>
    <source>
        <strain evidence="19">Bchr_013</strain>
    </source>
</reference>
<evidence type="ECO:0000256" key="1">
    <source>
        <dbReference type="ARBA" id="ARBA00004585"/>
    </source>
</evidence>
<keyword evidence="7" id="KW-0479">Metal-binding</keyword>
<proteinExistence type="inferred from homology"/>
<evidence type="ECO:0000256" key="14">
    <source>
        <dbReference type="ARBA" id="ARBA00023140"/>
    </source>
</evidence>
<keyword evidence="8" id="KW-0863">Zinc-finger</keyword>
<dbReference type="InterPro" id="IPR006845">
    <property type="entry name" value="Pex_N"/>
</dbReference>